<dbReference type="AlphaFoldDB" id="A0A0P1IKH3"/>
<protein>
    <submittedName>
        <fullName evidence="1">Uncharacterized protein</fullName>
    </submittedName>
</protein>
<evidence type="ECO:0000313" key="1">
    <source>
        <dbReference type="EMBL" id="CUK19659.1"/>
    </source>
</evidence>
<gene>
    <name evidence="1" type="ORF">RUE5091_04414</name>
</gene>
<evidence type="ECO:0000313" key="2">
    <source>
        <dbReference type="Proteomes" id="UP000051260"/>
    </source>
</evidence>
<dbReference type="EMBL" id="CYUD01000023">
    <property type="protein sequence ID" value="CUK19659.1"/>
    <property type="molecule type" value="Genomic_DNA"/>
</dbReference>
<accession>A0A0P1IKH3</accession>
<dbReference type="Proteomes" id="UP000051260">
    <property type="component" value="Unassembled WGS sequence"/>
</dbReference>
<reference evidence="2" key="1">
    <citation type="submission" date="2015-09" db="EMBL/GenBank/DDBJ databases">
        <authorList>
            <person name="Rodrigo-Torres L."/>
            <person name="Arahal D.R."/>
        </authorList>
    </citation>
    <scope>NUCLEOTIDE SEQUENCE [LARGE SCALE GENOMIC DNA]</scope>
    <source>
        <strain evidence="2">CECT 5091</strain>
    </source>
</reference>
<organism evidence="1 2">
    <name type="scientific">Ruegeria denitrificans</name>
    <dbReference type="NCBI Taxonomy" id="1715692"/>
    <lineage>
        <taxon>Bacteria</taxon>
        <taxon>Pseudomonadati</taxon>
        <taxon>Pseudomonadota</taxon>
        <taxon>Alphaproteobacteria</taxon>
        <taxon>Rhodobacterales</taxon>
        <taxon>Roseobacteraceae</taxon>
        <taxon>Ruegeria</taxon>
    </lineage>
</organism>
<keyword evidence="2" id="KW-1185">Reference proteome</keyword>
<name>A0A0P1IKH3_9RHOB</name>
<sequence length="188" mass="20803">MAAKAEPCADWLSRAAGVSVNSVDILIKNIWHIRGHTASGEPADIVQLIRQTGKVVQIALGLWAIRPALYVKRLHGSTACTKTHILLINLEIMARVLPNQGQGFGCRGNDVFHEVPHKKQPAMRIDLTAPRDSQFFDLLRDIANTDSGQQGERCINHLTALGFRQRAVLAAGYARKGRVWHFIARVLT</sequence>
<proteinExistence type="predicted"/>